<sequence length="314" mass="33666">MPSIPAMPSIPGVPGFHGMPSAYPPTATGPSSQPLGFNPMLMPQAPMGFAMGHPAPDTTYMAHDSMGYNPMALQQQILMFQEQQRLQQQQFFQQLSEQYGQMVVSPPSQTPSLYPQNPAYTYGPAPPPAPNVLPVAQEEPRVTVTNCVLPLAPEPSIVVAIPPPPSGPVSRQPSITITPPNATEEEEESSVPITVSETANVSTSEPADSQPARPDSAADVNPADNEPITSITAAVEHSTMAAASPHSEPATLPEPDTSTTSSSEHNEDSGGRHSPPPNYDDLLPPEYEVPANQPPPYRPMESSRSRRRERAWNM</sequence>
<dbReference type="Proteomes" id="UP001140096">
    <property type="component" value="Unassembled WGS sequence"/>
</dbReference>
<evidence type="ECO:0000313" key="2">
    <source>
        <dbReference type="Proteomes" id="UP001140096"/>
    </source>
</evidence>
<reference evidence="1" key="1">
    <citation type="submission" date="2022-07" db="EMBL/GenBank/DDBJ databases">
        <title>Phylogenomic reconstructions and comparative analyses of Kickxellomycotina fungi.</title>
        <authorList>
            <person name="Reynolds N.K."/>
            <person name="Stajich J.E."/>
            <person name="Barry K."/>
            <person name="Grigoriev I.V."/>
            <person name="Crous P."/>
            <person name="Smith M.E."/>
        </authorList>
    </citation>
    <scope>NUCLEOTIDE SEQUENCE</scope>
    <source>
        <strain evidence="1">CBS 102833</strain>
    </source>
</reference>
<accession>A0ACC1LI29</accession>
<name>A0ACC1LI29_9FUNG</name>
<dbReference type="EMBL" id="JANBUP010000862">
    <property type="protein sequence ID" value="KAJ2809908.1"/>
    <property type="molecule type" value="Genomic_DNA"/>
</dbReference>
<protein>
    <submittedName>
        <fullName evidence="1">Uncharacterized protein</fullName>
    </submittedName>
</protein>
<proteinExistence type="predicted"/>
<keyword evidence="2" id="KW-1185">Reference proteome</keyword>
<evidence type="ECO:0000313" key="1">
    <source>
        <dbReference type="EMBL" id="KAJ2809908.1"/>
    </source>
</evidence>
<comment type="caution">
    <text evidence="1">The sequence shown here is derived from an EMBL/GenBank/DDBJ whole genome shotgun (WGS) entry which is preliminary data.</text>
</comment>
<gene>
    <name evidence="1" type="ORF">H4S07_002987</name>
</gene>
<organism evidence="1 2">
    <name type="scientific">Coemansia furcata</name>
    <dbReference type="NCBI Taxonomy" id="417177"/>
    <lineage>
        <taxon>Eukaryota</taxon>
        <taxon>Fungi</taxon>
        <taxon>Fungi incertae sedis</taxon>
        <taxon>Zoopagomycota</taxon>
        <taxon>Kickxellomycotina</taxon>
        <taxon>Kickxellomycetes</taxon>
        <taxon>Kickxellales</taxon>
        <taxon>Kickxellaceae</taxon>
        <taxon>Coemansia</taxon>
    </lineage>
</organism>